<evidence type="ECO:0000313" key="10">
    <source>
        <dbReference type="Proteomes" id="UP000515861"/>
    </source>
</evidence>
<evidence type="ECO:0000256" key="5">
    <source>
        <dbReference type="ARBA" id="ARBA00023070"/>
    </source>
</evidence>
<organism evidence="9 10">
    <name type="scientific">Sphingomonas sabuli</name>
    <dbReference type="NCBI Taxonomy" id="2764186"/>
    <lineage>
        <taxon>Bacteria</taxon>
        <taxon>Pseudomonadati</taxon>
        <taxon>Pseudomonadota</taxon>
        <taxon>Alphaproteobacteria</taxon>
        <taxon>Sphingomonadales</taxon>
        <taxon>Sphingomonadaceae</taxon>
        <taxon>Sphingomonas</taxon>
    </lineage>
</organism>
<dbReference type="SUPFAM" id="SSF51905">
    <property type="entry name" value="FAD/NAD(P)-binding domain"/>
    <property type="match status" value="1"/>
</dbReference>
<evidence type="ECO:0000256" key="4">
    <source>
        <dbReference type="ARBA" id="ARBA00017871"/>
    </source>
</evidence>
<comment type="pathway">
    <text evidence="1">Plant hormone metabolism; auxin biosynthesis.</text>
</comment>
<dbReference type="InterPro" id="IPR050281">
    <property type="entry name" value="Flavin_monoamine_oxidase"/>
</dbReference>
<proteinExistence type="inferred from homology"/>
<dbReference type="AlphaFoldDB" id="A0A7G9L5Q1"/>
<feature type="domain" description="Amine oxidase" evidence="8">
    <location>
        <begin position="240"/>
        <end position="486"/>
    </location>
</feature>
<evidence type="ECO:0000259" key="8">
    <source>
        <dbReference type="Pfam" id="PF01593"/>
    </source>
</evidence>
<keyword evidence="10" id="KW-1185">Reference proteome</keyword>
<dbReference type="InterPro" id="IPR036188">
    <property type="entry name" value="FAD/NAD-bd_sf"/>
</dbReference>
<evidence type="ECO:0000256" key="2">
    <source>
        <dbReference type="ARBA" id="ARBA00005833"/>
    </source>
</evidence>
<feature type="region of interest" description="Disordered" evidence="7">
    <location>
        <begin position="1"/>
        <end position="22"/>
    </location>
</feature>
<dbReference type="PANTHER" id="PTHR10742">
    <property type="entry name" value="FLAVIN MONOAMINE OXIDASE"/>
    <property type="match status" value="1"/>
</dbReference>
<comment type="catalytic activity">
    <reaction evidence="6">
        <text>L-tryptophan + O2 = indole-3-acetamide + CO2 + H2O</text>
        <dbReference type="Rhea" id="RHEA:16165"/>
        <dbReference type="ChEBI" id="CHEBI:15377"/>
        <dbReference type="ChEBI" id="CHEBI:15379"/>
        <dbReference type="ChEBI" id="CHEBI:16031"/>
        <dbReference type="ChEBI" id="CHEBI:16526"/>
        <dbReference type="ChEBI" id="CHEBI:57912"/>
        <dbReference type="EC" id="1.13.12.3"/>
    </reaction>
</comment>
<feature type="domain" description="Amine oxidase" evidence="8">
    <location>
        <begin position="38"/>
        <end position="138"/>
    </location>
</feature>
<dbReference type="Proteomes" id="UP000515861">
    <property type="component" value="Chromosome"/>
</dbReference>
<protein>
    <recommendedName>
        <fullName evidence="4">Tryptophan 2-monooxygenase</fullName>
        <ecNumber evidence="3">1.13.12.3</ecNumber>
    </recommendedName>
</protein>
<dbReference type="GO" id="GO:0001716">
    <property type="term" value="F:L-amino-acid oxidase activity"/>
    <property type="evidence" value="ECO:0007669"/>
    <property type="project" value="TreeGrafter"/>
</dbReference>
<dbReference type="InterPro" id="IPR002937">
    <property type="entry name" value="Amino_oxidase"/>
</dbReference>
<dbReference type="SUPFAM" id="SSF54373">
    <property type="entry name" value="FAD-linked reductases, C-terminal domain"/>
    <property type="match status" value="1"/>
</dbReference>
<evidence type="ECO:0000256" key="6">
    <source>
        <dbReference type="ARBA" id="ARBA00047321"/>
    </source>
</evidence>
<evidence type="ECO:0000256" key="1">
    <source>
        <dbReference type="ARBA" id="ARBA00004814"/>
    </source>
</evidence>
<reference evidence="9 10" key="1">
    <citation type="submission" date="2020-08" db="EMBL/GenBank/DDBJ databases">
        <title>Sphingomonas sp. sand1-3 16S ribosomal RNA gene Genome sequencing and assembly.</title>
        <authorList>
            <person name="Kang M."/>
        </authorList>
    </citation>
    <scope>NUCLEOTIDE SEQUENCE [LARGE SCALE GENOMIC DNA]</scope>
    <source>
        <strain evidence="10">sand1-3</strain>
    </source>
</reference>
<dbReference type="KEGG" id="ssau:H8M03_02005"/>
<dbReference type="GO" id="GO:0009063">
    <property type="term" value="P:amino acid catabolic process"/>
    <property type="evidence" value="ECO:0007669"/>
    <property type="project" value="TreeGrafter"/>
</dbReference>
<sequence length="500" mass="53796">MAMEAMGLAQPTPPEATKFALPPGSGSGRKVVVLGAGIAGLVSTYELQRAGYDVTVLEARDRIGGRVWTIRGGDRIVQFGRAMQRAEFDDGLYLNAGAARIPATHRAILGYARRFGVKLEPFVNQNRSAGWDFAGKVHEERSMAFGIRGQIAELLAKAIDQHALDSVMPKAERDFFRGFLGFYGGLDEKGKFVNLGGSAGFATEGGAYGQSAKDLAPLSIKEILSGPAVGLPLIFDSIPDMQSSMLQPVGGMDRIADAIYQQVKARVRLSTPISAIRRTASGVRIEHASGMTEADYCICTLPLPILKRLPSDFSPAKKAAIAAAPGYQRSVKVAFESPRFWEEQDIYGGLAWTDRKNENVIYPSSDFGSPKGVLVGAYAAGWTNQDNPDAFSALSNDQQFRIVRDSIDALHPGKSALMSKPVTVRWGLTPYSEGVSPNYPGNPGNPNRPDYYPELYKAEGPIVFAGEHLSFQPAWQEGAALSAHAALELVQAMVADRAAA</sequence>
<comment type="similarity">
    <text evidence="2">Belongs to the tryptophan 2-monooxygenase family.</text>
</comment>
<dbReference type="GO" id="GO:0050361">
    <property type="term" value="F:tryptophan 2-monooxygenase activity"/>
    <property type="evidence" value="ECO:0007669"/>
    <property type="project" value="UniProtKB-EC"/>
</dbReference>
<dbReference type="GO" id="GO:0009851">
    <property type="term" value="P:auxin biosynthetic process"/>
    <property type="evidence" value="ECO:0007669"/>
    <property type="project" value="UniProtKB-KW"/>
</dbReference>
<evidence type="ECO:0000256" key="3">
    <source>
        <dbReference type="ARBA" id="ARBA00012535"/>
    </source>
</evidence>
<dbReference type="Pfam" id="PF01593">
    <property type="entry name" value="Amino_oxidase"/>
    <property type="match status" value="2"/>
</dbReference>
<evidence type="ECO:0000313" key="9">
    <source>
        <dbReference type="EMBL" id="QNM83950.1"/>
    </source>
</evidence>
<dbReference type="EC" id="1.13.12.3" evidence="3"/>
<dbReference type="EMBL" id="CP060697">
    <property type="protein sequence ID" value="QNM83950.1"/>
    <property type="molecule type" value="Genomic_DNA"/>
</dbReference>
<dbReference type="PANTHER" id="PTHR10742:SF342">
    <property type="entry name" value="AMINE OXIDASE"/>
    <property type="match status" value="1"/>
</dbReference>
<accession>A0A7G9L5Q1</accession>
<keyword evidence="5" id="KW-0073">Auxin biosynthesis</keyword>
<evidence type="ECO:0000256" key="7">
    <source>
        <dbReference type="SAM" id="MobiDB-lite"/>
    </source>
</evidence>
<dbReference type="Gene3D" id="1.20.1440.240">
    <property type="match status" value="1"/>
</dbReference>
<name>A0A7G9L5Q1_9SPHN</name>
<dbReference type="Gene3D" id="3.90.660.10">
    <property type="match status" value="1"/>
</dbReference>
<dbReference type="Gene3D" id="3.50.50.60">
    <property type="entry name" value="FAD/NAD(P)-binding domain"/>
    <property type="match status" value="1"/>
</dbReference>
<gene>
    <name evidence="9" type="ORF">H8M03_02005</name>
</gene>